<feature type="non-terminal residue" evidence="2">
    <location>
        <position position="1"/>
    </location>
</feature>
<dbReference type="EMBL" id="QMKO01001509">
    <property type="protein sequence ID" value="RTG89346.1"/>
    <property type="molecule type" value="Genomic_DNA"/>
</dbReference>
<gene>
    <name evidence="2" type="ORF">DC041_0011402</name>
</gene>
<evidence type="ECO:0000313" key="3">
    <source>
        <dbReference type="Proteomes" id="UP000290809"/>
    </source>
</evidence>
<comment type="caution">
    <text evidence="2">The sequence shown here is derived from an EMBL/GenBank/DDBJ whole genome shotgun (WGS) entry which is preliminary data.</text>
</comment>
<keyword evidence="3" id="KW-1185">Reference proteome</keyword>
<sequence length="66" mass="7340">IEDVSGYVYIGQNSVKTISLPSLKVIRGEPGYRIMNTSAALVINRNSLEILDLRSLTAIRKYTDGR</sequence>
<feature type="domain" description="Receptor L-domain" evidence="1">
    <location>
        <begin position="1"/>
        <end position="61"/>
    </location>
</feature>
<dbReference type="Pfam" id="PF01030">
    <property type="entry name" value="Recep_L_domain"/>
    <property type="match status" value="1"/>
</dbReference>
<dbReference type="STRING" id="6184.A0A430QNU5"/>
<accession>A0A430QNU5</accession>
<dbReference type="Gene3D" id="3.80.20.20">
    <property type="entry name" value="Receptor L-domain"/>
    <property type="match status" value="1"/>
</dbReference>
<reference evidence="2 3" key="1">
    <citation type="journal article" date="2019" name="PLoS Pathog.">
        <title>Genome sequence of the bovine parasite Schistosoma bovis Tanzania.</title>
        <authorList>
            <person name="Oey H."/>
            <person name="Zakrzewski M."/>
            <person name="Gobert G."/>
            <person name="Gravermann K."/>
            <person name="Stoye J."/>
            <person name="Jones M."/>
            <person name="Mcmanus D."/>
            <person name="Krause L."/>
        </authorList>
    </citation>
    <scope>NUCLEOTIDE SEQUENCE [LARGE SCALE GENOMIC DNA]</scope>
    <source>
        <strain evidence="2 3">TAN1997</strain>
    </source>
</reference>
<dbReference type="SUPFAM" id="SSF52058">
    <property type="entry name" value="L domain-like"/>
    <property type="match status" value="1"/>
</dbReference>
<dbReference type="InterPro" id="IPR036941">
    <property type="entry name" value="Rcpt_L-dom_sf"/>
</dbReference>
<dbReference type="InterPro" id="IPR000494">
    <property type="entry name" value="Rcpt_L-dom"/>
</dbReference>
<evidence type="ECO:0000313" key="2">
    <source>
        <dbReference type="EMBL" id="RTG89346.1"/>
    </source>
</evidence>
<proteinExistence type="predicted"/>
<organism evidence="2 3">
    <name type="scientific">Schistosoma bovis</name>
    <name type="common">Blood fluke</name>
    <dbReference type="NCBI Taxonomy" id="6184"/>
    <lineage>
        <taxon>Eukaryota</taxon>
        <taxon>Metazoa</taxon>
        <taxon>Spiralia</taxon>
        <taxon>Lophotrochozoa</taxon>
        <taxon>Platyhelminthes</taxon>
        <taxon>Trematoda</taxon>
        <taxon>Digenea</taxon>
        <taxon>Strigeidida</taxon>
        <taxon>Schistosomatoidea</taxon>
        <taxon>Schistosomatidae</taxon>
        <taxon>Schistosoma</taxon>
    </lineage>
</organism>
<evidence type="ECO:0000259" key="1">
    <source>
        <dbReference type="Pfam" id="PF01030"/>
    </source>
</evidence>
<dbReference type="AlphaFoldDB" id="A0A430QNU5"/>
<dbReference type="Proteomes" id="UP000290809">
    <property type="component" value="Unassembled WGS sequence"/>
</dbReference>
<protein>
    <recommendedName>
        <fullName evidence="1">Receptor L-domain domain-containing protein</fullName>
    </recommendedName>
</protein>
<name>A0A430QNU5_SCHBO</name>